<dbReference type="Proteomes" id="UP000664209">
    <property type="component" value="Unassembled WGS sequence"/>
</dbReference>
<keyword evidence="2" id="KW-0812">Transmembrane</keyword>
<evidence type="ECO:0000313" key="5">
    <source>
        <dbReference type="Proteomes" id="UP000664209"/>
    </source>
</evidence>
<feature type="compositionally biased region" description="Basic residues" evidence="1">
    <location>
        <begin position="558"/>
        <end position="569"/>
    </location>
</feature>
<feature type="region of interest" description="Disordered" evidence="1">
    <location>
        <begin position="111"/>
        <end position="130"/>
    </location>
</feature>
<evidence type="ECO:0000259" key="3">
    <source>
        <dbReference type="Pfam" id="PF00009"/>
    </source>
</evidence>
<dbReference type="PANTHER" id="PTHR42698:SF1">
    <property type="entry name" value="GTPASE ERA, MITOCHONDRIAL"/>
    <property type="match status" value="1"/>
</dbReference>
<dbReference type="GO" id="GO:0000028">
    <property type="term" value="P:ribosomal small subunit assembly"/>
    <property type="evidence" value="ECO:0007669"/>
    <property type="project" value="TreeGrafter"/>
</dbReference>
<dbReference type="GO" id="GO:0005525">
    <property type="term" value="F:GTP binding"/>
    <property type="evidence" value="ECO:0007669"/>
    <property type="project" value="InterPro"/>
</dbReference>
<dbReference type="Gene3D" id="3.40.50.300">
    <property type="entry name" value="P-loop containing nucleotide triphosphate hydrolases"/>
    <property type="match status" value="1"/>
</dbReference>
<dbReference type="EMBL" id="JAGEMK010000003">
    <property type="protein sequence ID" value="MBO1751647.1"/>
    <property type="molecule type" value="Genomic_DNA"/>
</dbReference>
<feature type="region of interest" description="Disordered" evidence="1">
    <location>
        <begin position="344"/>
        <end position="378"/>
    </location>
</feature>
<comment type="caution">
    <text evidence="4">The sequence shown here is derived from an EMBL/GenBank/DDBJ whole genome shotgun (WGS) entry which is preliminary data.</text>
</comment>
<dbReference type="InterPro" id="IPR005662">
    <property type="entry name" value="GTPase_Era-like"/>
</dbReference>
<protein>
    <submittedName>
        <fullName evidence="4">50S ribosome-binding GTPase</fullName>
    </submittedName>
</protein>
<keyword evidence="5" id="KW-1185">Reference proteome</keyword>
<dbReference type="RefSeq" id="WP_208055325.1">
    <property type="nucleotide sequence ID" value="NZ_JAGEMK010000003.1"/>
</dbReference>
<name>A0A939LNG7_9CELL</name>
<organism evidence="4 5">
    <name type="scientific">Actinotalea soli</name>
    <dbReference type="NCBI Taxonomy" id="2819234"/>
    <lineage>
        <taxon>Bacteria</taxon>
        <taxon>Bacillati</taxon>
        <taxon>Actinomycetota</taxon>
        <taxon>Actinomycetes</taxon>
        <taxon>Micrococcales</taxon>
        <taxon>Cellulomonadaceae</taxon>
        <taxon>Actinotalea</taxon>
    </lineage>
</organism>
<reference evidence="4" key="1">
    <citation type="submission" date="2021-03" db="EMBL/GenBank/DDBJ databases">
        <title>Actinotalea soli sp. nov., isolated from soil.</title>
        <authorList>
            <person name="Ping W."/>
            <person name="Zhang J."/>
        </authorList>
    </citation>
    <scope>NUCLEOTIDE SEQUENCE</scope>
    <source>
        <strain evidence="4">BY-33</strain>
    </source>
</reference>
<dbReference type="PANTHER" id="PTHR42698">
    <property type="entry name" value="GTPASE ERA"/>
    <property type="match status" value="1"/>
</dbReference>
<keyword evidence="2" id="KW-0472">Membrane</keyword>
<feature type="transmembrane region" description="Helical" evidence="2">
    <location>
        <begin position="441"/>
        <end position="463"/>
    </location>
</feature>
<dbReference type="GO" id="GO:0003924">
    <property type="term" value="F:GTPase activity"/>
    <property type="evidence" value="ECO:0007669"/>
    <property type="project" value="InterPro"/>
</dbReference>
<proteinExistence type="predicted"/>
<feature type="domain" description="Tr-type G" evidence="3">
    <location>
        <begin position="156"/>
        <end position="255"/>
    </location>
</feature>
<dbReference type="InterPro" id="IPR000795">
    <property type="entry name" value="T_Tr_GTP-bd_dom"/>
</dbReference>
<evidence type="ECO:0000256" key="1">
    <source>
        <dbReference type="SAM" id="MobiDB-lite"/>
    </source>
</evidence>
<dbReference type="AlphaFoldDB" id="A0A939LNG7"/>
<gene>
    <name evidence="4" type="ORF">J4G33_07495</name>
</gene>
<dbReference type="GO" id="GO:0019843">
    <property type="term" value="F:rRNA binding"/>
    <property type="evidence" value="ECO:0007669"/>
    <property type="project" value="TreeGrafter"/>
</dbReference>
<dbReference type="GO" id="GO:0043024">
    <property type="term" value="F:ribosomal small subunit binding"/>
    <property type="evidence" value="ECO:0007669"/>
    <property type="project" value="TreeGrafter"/>
</dbReference>
<feature type="transmembrane region" description="Helical" evidence="2">
    <location>
        <begin position="483"/>
        <end position="508"/>
    </location>
</feature>
<dbReference type="SUPFAM" id="SSF52540">
    <property type="entry name" value="P-loop containing nucleoside triphosphate hydrolases"/>
    <property type="match status" value="1"/>
</dbReference>
<dbReference type="InterPro" id="IPR027417">
    <property type="entry name" value="P-loop_NTPase"/>
</dbReference>
<feature type="compositionally biased region" description="Low complexity" evidence="1">
    <location>
        <begin position="121"/>
        <end position="130"/>
    </location>
</feature>
<keyword evidence="2" id="KW-1133">Transmembrane helix</keyword>
<accession>A0A939LNG7</accession>
<evidence type="ECO:0000256" key="2">
    <source>
        <dbReference type="SAM" id="Phobius"/>
    </source>
</evidence>
<dbReference type="GO" id="GO:0005829">
    <property type="term" value="C:cytosol"/>
    <property type="evidence" value="ECO:0007669"/>
    <property type="project" value="TreeGrafter"/>
</dbReference>
<feature type="region of interest" description="Disordered" evidence="1">
    <location>
        <begin position="550"/>
        <end position="569"/>
    </location>
</feature>
<evidence type="ECO:0000313" key="4">
    <source>
        <dbReference type="EMBL" id="MBO1751647.1"/>
    </source>
</evidence>
<dbReference type="Pfam" id="PF00009">
    <property type="entry name" value="GTP_EFTU"/>
    <property type="match status" value="1"/>
</dbReference>
<sequence length="569" mass="60021">MAVSLAERLDALAVAVRAGREVLPVEVLGQVQAVEARAGQRMRLSDQHTVVAFAGSTGSGKSSLVNAVTGADLAPVGVLRPTTAEPLAVVRGPEGAGPLLDWLGVRRRHHLDRPGADHGTPASASAPSSRPEVLDLATDGLVVLDLPDHDSVVAAHRTEAERLVALVDLMVWVVDPQKYADAAVHERYLRGLAGHAAVVVVVLNQVDRLAAEELEACRQDLLRLLDEDGLGSARVLTTSAQTGEGVADLVALLDEAALRREAARQRLEADVTAAASSVLEHCGDPRPTTAPAVTELVASLEHAAGVPQVVAAVRGSWLLEGRLATGWPPLRWLARRRADPLRRLHLGRSRSSRDQAPSRPVEGPDLGRTSLPPTGAAEAARARTAVRDYVDAASVGVPEPWALAARHAAEAGDLPDALDRAVAGTEVLRPRRPTWWQGVGALQWLLLTVAVLGGLWLAGLAGLDALRIPVPDPPRWGEVPWPTLAAVGGALLGLVVAGLSRLGTVVGARRRARRAARRLHAAIATVAHDHVQAPVTQVLAQVDECREAAQRAAAPGRRASRRPARRGAR</sequence>